<dbReference type="Proteomes" id="UP000265515">
    <property type="component" value="Unassembled WGS sequence"/>
</dbReference>
<sequence>MCDMRVVMLGVLRQSRQSHELRAPTMARSVKPQRLLYTDAVFGICAAGTDGGIHGGEEEMVDKGSAPLDDDATHVEEEGATVHAGHNAPSVRDGETEGHVEEEGATVDMSLAIIVRPPSVRDVETGGHVDC</sequence>
<proteinExistence type="predicted"/>
<evidence type="ECO:0000256" key="1">
    <source>
        <dbReference type="SAM" id="MobiDB-lite"/>
    </source>
</evidence>
<evidence type="ECO:0000313" key="3">
    <source>
        <dbReference type="Proteomes" id="UP000265515"/>
    </source>
</evidence>
<feature type="compositionally biased region" description="Basic and acidic residues" evidence="1">
    <location>
        <begin position="92"/>
        <end position="102"/>
    </location>
</feature>
<name>A0A388LZT8_CHABU</name>
<dbReference type="EMBL" id="BFEA01000629">
    <property type="protein sequence ID" value="GBG87729.1"/>
    <property type="molecule type" value="Genomic_DNA"/>
</dbReference>
<reference evidence="2 3" key="1">
    <citation type="journal article" date="2018" name="Cell">
        <title>The Chara Genome: Secondary Complexity and Implications for Plant Terrestrialization.</title>
        <authorList>
            <person name="Nishiyama T."/>
            <person name="Sakayama H."/>
            <person name="Vries J.D."/>
            <person name="Buschmann H."/>
            <person name="Saint-Marcoux D."/>
            <person name="Ullrich K.K."/>
            <person name="Haas F.B."/>
            <person name="Vanderstraeten L."/>
            <person name="Becker D."/>
            <person name="Lang D."/>
            <person name="Vosolsobe S."/>
            <person name="Rombauts S."/>
            <person name="Wilhelmsson P.K.I."/>
            <person name="Janitza P."/>
            <person name="Kern R."/>
            <person name="Heyl A."/>
            <person name="Rumpler F."/>
            <person name="Villalobos L.I.A.C."/>
            <person name="Clay J.M."/>
            <person name="Skokan R."/>
            <person name="Toyoda A."/>
            <person name="Suzuki Y."/>
            <person name="Kagoshima H."/>
            <person name="Schijlen E."/>
            <person name="Tajeshwar N."/>
            <person name="Catarino B."/>
            <person name="Hetherington A.J."/>
            <person name="Saltykova A."/>
            <person name="Bonnot C."/>
            <person name="Breuninger H."/>
            <person name="Symeonidi A."/>
            <person name="Radhakrishnan G.V."/>
            <person name="Van Nieuwerburgh F."/>
            <person name="Deforce D."/>
            <person name="Chang C."/>
            <person name="Karol K.G."/>
            <person name="Hedrich R."/>
            <person name="Ulvskov P."/>
            <person name="Glockner G."/>
            <person name="Delwiche C.F."/>
            <person name="Petrasek J."/>
            <person name="Van de Peer Y."/>
            <person name="Friml J."/>
            <person name="Beilby M."/>
            <person name="Dolan L."/>
            <person name="Kohara Y."/>
            <person name="Sugano S."/>
            <person name="Fujiyama A."/>
            <person name="Delaux P.-M."/>
            <person name="Quint M."/>
            <person name="TheiBen G."/>
            <person name="Hagemann M."/>
            <person name="Harholt J."/>
            <person name="Dunand C."/>
            <person name="Zachgo S."/>
            <person name="Langdale J."/>
            <person name="Maumus F."/>
            <person name="Straeten D.V.D."/>
            <person name="Gould S.B."/>
            <person name="Rensing S.A."/>
        </authorList>
    </citation>
    <scope>NUCLEOTIDE SEQUENCE [LARGE SCALE GENOMIC DNA]</scope>
    <source>
        <strain evidence="2 3">S276</strain>
    </source>
</reference>
<feature type="region of interest" description="Disordered" evidence="1">
    <location>
        <begin position="79"/>
        <end position="103"/>
    </location>
</feature>
<gene>
    <name evidence="2" type="ORF">CBR_g45883</name>
</gene>
<dbReference type="AlphaFoldDB" id="A0A388LZT8"/>
<dbReference type="Gramene" id="GBG87729">
    <property type="protein sequence ID" value="GBG87729"/>
    <property type="gene ID" value="CBR_g45883"/>
</dbReference>
<organism evidence="2 3">
    <name type="scientific">Chara braunii</name>
    <name type="common">Braun's stonewort</name>
    <dbReference type="NCBI Taxonomy" id="69332"/>
    <lineage>
        <taxon>Eukaryota</taxon>
        <taxon>Viridiplantae</taxon>
        <taxon>Streptophyta</taxon>
        <taxon>Charophyceae</taxon>
        <taxon>Charales</taxon>
        <taxon>Characeae</taxon>
        <taxon>Chara</taxon>
    </lineage>
</organism>
<evidence type="ECO:0000313" key="2">
    <source>
        <dbReference type="EMBL" id="GBG87729.1"/>
    </source>
</evidence>
<accession>A0A388LZT8</accession>
<comment type="caution">
    <text evidence="2">The sequence shown here is derived from an EMBL/GenBank/DDBJ whole genome shotgun (WGS) entry which is preliminary data.</text>
</comment>
<protein>
    <submittedName>
        <fullName evidence="2">Uncharacterized protein</fullName>
    </submittedName>
</protein>
<keyword evidence="3" id="KW-1185">Reference proteome</keyword>